<dbReference type="RefSeq" id="WP_115869343.1">
    <property type="nucleotide sequence ID" value="NZ_QREG01000018.1"/>
</dbReference>
<dbReference type="EMBL" id="QREG01000018">
    <property type="protein sequence ID" value="RED95256.1"/>
    <property type="molecule type" value="Genomic_DNA"/>
</dbReference>
<feature type="transmembrane region" description="Helical" evidence="6">
    <location>
        <begin position="413"/>
        <end position="440"/>
    </location>
</feature>
<comment type="caution">
    <text evidence="7">The sequence shown here is derived from an EMBL/GenBank/DDBJ whole genome shotgun (WGS) entry which is preliminary data.</text>
</comment>
<evidence type="ECO:0000313" key="8">
    <source>
        <dbReference type="Proteomes" id="UP000256779"/>
    </source>
</evidence>
<keyword evidence="4 6" id="KW-1133">Transmembrane helix</keyword>
<comment type="subcellular location">
    <subcellularLocation>
        <location evidence="1">Membrane</location>
        <topology evidence="1">Multi-pass membrane protein</topology>
    </subcellularLocation>
</comment>
<name>A0A3D9KZB9_MARFU</name>
<dbReference type="NCBIfam" id="TIGR00785">
    <property type="entry name" value="dass"/>
    <property type="match status" value="1"/>
</dbReference>
<dbReference type="PANTHER" id="PTHR10283">
    <property type="entry name" value="SOLUTE CARRIER FAMILY 13 MEMBER"/>
    <property type="match status" value="1"/>
</dbReference>
<evidence type="ECO:0000256" key="2">
    <source>
        <dbReference type="ARBA" id="ARBA00022448"/>
    </source>
</evidence>
<feature type="transmembrane region" description="Helical" evidence="6">
    <location>
        <begin position="119"/>
        <end position="151"/>
    </location>
</feature>
<keyword evidence="3 6" id="KW-0812">Transmembrane</keyword>
<feature type="transmembrane region" description="Helical" evidence="6">
    <location>
        <begin position="388"/>
        <end position="407"/>
    </location>
</feature>
<keyword evidence="5 6" id="KW-0472">Membrane</keyword>
<dbReference type="CDD" id="cd01115">
    <property type="entry name" value="SLC13_permease"/>
    <property type="match status" value="1"/>
</dbReference>
<evidence type="ECO:0000313" key="7">
    <source>
        <dbReference type="EMBL" id="RED95256.1"/>
    </source>
</evidence>
<evidence type="ECO:0000256" key="6">
    <source>
        <dbReference type="SAM" id="Phobius"/>
    </source>
</evidence>
<protein>
    <submittedName>
        <fullName evidence="7">Sodium-dependent dicarboxylate transporter 2/3/5</fullName>
    </submittedName>
</protein>
<evidence type="ECO:0000256" key="4">
    <source>
        <dbReference type="ARBA" id="ARBA00022989"/>
    </source>
</evidence>
<dbReference type="Proteomes" id="UP000256779">
    <property type="component" value="Unassembled WGS sequence"/>
</dbReference>
<keyword evidence="2" id="KW-0813">Transport</keyword>
<dbReference type="Pfam" id="PF00939">
    <property type="entry name" value="Na_sulph_symp"/>
    <property type="match status" value="1"/>
</dbReference>
<feature type="transmembrane region" description="Helical" evidence="6">
    <location>
        <begin position="333"/>
        <end position="355"/>
    </location>
</feature>
<evidence type="ECO:0000256" key="5">
    <source>
        <dbReference type="ARBA" id="ARBA00023136"/>
    </source>
</evidence>
<feature type="transmembrane region" description="Helical" evidence="6">
    <location>
        <begin position="452"/>
        <end position="476"/>
    </location>
</feature>
<dbReference type="PROSITE" id="PS01271">
    <property type="entry name" value="NA_SULFATE"/>
    <property type="match status" value="1"/>
</dbReference>
<dbReference type="OrthoDB" id="9766267at2"/>
<sequence>MTKRIGRLLGPLAFMFIAFIAHPQGLSAEAHMTLACAVWVAIWWITEAAPMAVTALLPILLFPLTGAVGLKETTSAYGHPFIFLFLGGFVIAKALERWDLHRRIALNIILFVGTDMRKIVFGFMLATAFLSMWISNTATSVMMLPIGLAVVSKLEDDSQVDPMVSTHFGKALMLAIAYAASIGGIATLIGTPPNLVFAGVMQETFGYVISFEKWLLVGVPFSLLMLIICWQYLTRFAFPLGKLKMPGGRAAISDQRKKLGKPGYEEKAVAVVFGVTAVAWVSKAYVLKPFLPAIDDSMIALFGAIALFLIPARSRKGAILQWEEAVNLPWGVLLLYGGGLAIAAAFKTTGLATWIGEQLTLFGGLHEFVMILLVVAAINFLTEITSNLATTAMLLPVLGALATSLGLDPLTLMVAATIAASCAFMLPVATPPNAVVFGSGRLQVSDMVRAGIWLNLLSIVLVSVVVYLLVGVLQILR</sequence>
<feature type="transmembrane region" description="Helical" evidence="6">
    <location>
        <begin position="171"/>
        <end position="191"/>
    </location>
</feature>
<keyword evidence="8" id="KW-1185">Reference proteome</keyword>
<evidence type="ECO:0000256" key="3">
    <source>
        <dbReference type="ARBA" id="ARBA00022692"/>
    </source>
</evidence>
<evidence type="ECO:0000256" key="1">
    <source>
        <dbReference type="ARBA" id="ARBA00004141"/>
    </source>
</evidence>
<feature type="transmembrane region" description="Helical" evidence="6">
    <location>
        <begin position="361"/>
        <end position="381"/>
    </location>
</feature>
<dbReference type="PANTHER" id="PTHR10283:SF82">
    <property type="entry name" value="SOLUTE CARRIER FAMILY 13 MEMBER 2"/>
    <property type="match status" value="1"/>
</dbReference>
<feature type="transmembrane region" description="Helical" evidence="6">
    <location>
        <begin position="214"/>
        <end position="233"/>
    </location>
</feature>
<proteinExistence type="predicted"/>
<dbReference type="GO" id="GO:0015141">
    <property type="term" value="F:succinate transmembrane transporter activity"/>
    <property type="evidence" value="ECO:0007669"/>
    <property type="project" value="UniProtKB-ARBA"/>
</dbReference>
<feature type="transmembrane region" description="Helical" evidence="6">
    <location>
        <begin position="76"/>
        <end position="95"/>
    </location>
</feature>
<reference evidence="7 8" key="1">
    <citation type="submission" date="2018-07" db="EMBL/GenBank/DDBJ databases">
        <title>Genomic Encyclopedia of Type Strains, Phase IV (KMG-IV): sequencing the most valuable type-strain genomes for metagenomic binning, comparative biology and taxonomic classification.</title>
        <authorList>
            <person name="Goeker M."/>
        </authorList>
    </citation>
    <scope>NUCLEOTIDE SEQUENCE [LARGE SCALE GENOMIC DNA]</scope>
    <source>
        <strain evidence="7 8">DSM 4134</strain>
    </source>
</reference>
<dbReference type="AlphaFoldDB" id="A0A3D9KZB9"/>
<gene>
    <name evidence="7" type="ORF">C7460_11833</name>
</gene>
<dbReference type="InterPro" id="IPR001898">
    <property type="entry name" value="SLC13A/DASS"/>
</dbReference>
<organism evidence="7 8">
    <name type="scientific">Marinoscillum furvescens DSM 4134</name>
    <dbReference type="NCBI Taxonomy" id="1122208"/>
    <lineage>
        <taxon>Bacteria</taxon>
        <taxon>Pseudomonadati</taxon>
        <taxon>Bacteroidota</taxon>
        <taxon>Cytophagia</taxon>
        <taxon>Cytophagales</taxon>
        <taxon>Reichenbachiellaceae</taxon>
        <taxon>Marinoscillum</taxon>
    </lineage>
</organism>
<accession>A0A3D9KZB9</accession>
<feature type="transmembrane region" description="Helical" evidence="6">
    <location>
        <begin position="38"/>
        <end position="64"/>
    </location>
</feature>
<feature type="transmembrane region" description="Helical" evidence="6">
    <location>
        <begin position="293"/>
        <end position="312"/>
    </location>
</feature>
<dbReference type="GO" id="GO:0005886">
    <property type="term" value="C:plasma membrane"/>
    <property type="evidence" value="ECO:0007669"/>
    <property type="project" value="TreeGrafter"/>
</dbReference>
<dbReference type="InterPro" id="IPR031312">
    <property type="entry name" value="Na/sul_symport_CS"/>
</dbReference>